<keyword evidence="4 8" id="KW-1133">Transmembrane helix</keyword>
<evidence type="ECO:0000256" key="5">
    <source>
        <dbReference type="ARBA" id="ARBA00023136"/>
    </source>
</evidence>
<dbReference type="GO" id="GO:0005886">
    <property type="term" value="C:plasma membrane"/>
    <property type="evidence" value="ECO:0007669"/>
    <property type="project" value="TreeGrafter"/>
</dbReference>
<keyword evidence="3 6" id="KW-0812">Transmembrane</keyword>
<evidence type="ECO:0000313" key="10">
    <source>
        <dbReference type="Proteomes" id="UP000094043"/>
    </source>
</evidence>
<dbReference type="RefSeq" id="XP_066069749.1">
    <property type="nucleotide sequence ID" value="XM_066213652.1"/>
</dbReference>
<feature type="compositionally biased region" description="Polar residues" evidence="7">
    <location>
        <begin position="279"/>
        <end position="293"/>
    </location>
</feature>
<dbReference type="PANTHER" id="PTHR19139:SF199">
    <property type="entry name" value="MIP17260P"/>
    <property type="match status" value="1"/>
</dbReference>
<sequence>MSTTASPSPTVHKNGPVESDGSKHRHLHSPLKSDYNPRALEAKNHVVAMIGEYVGTSLFILFCLGGTHVAQLSVNTTSGNTDVALNTSSLFYISLSFGLSLTVNAWIFFRVSGGLFNSAVSLGMVLAGCLTPLRGALLVFSQILGGMTGAAIINVLIPGKLNAGTSLGGGTSITQGLFLEVFLTLLLMLAIFFLAAEKHRATFVAPLGIGMALFIAEMVGVFYTGGSLNPARSFGPAVVTHNFPSYQVRATLDDPSIEGDNVVLSTNVNQGEKPARSGPQFQPQGHPTNTQPQKGIRSSGDELYLAPEASRSVMTRLDRIEVMLTCLTQSQKKPVETSPV</sequence>
<name>A0AAJ8JV81_9TREE</name>
<evidence type="ECO:0008006" key="11">
    <source>
        <dbReference type="Google" id="ProtNLM"/>
    </source>
</evidence>
<dbReference type="InterPro" id="IPR023271">
    <property type="entry name" value="Aquaporin-like"/>
</dbReference>
<feature type="transmembrane region" description="Helical" evidence="8">
    <location>
        <begin position="177"/>
        <end position="196"/>
    </location>
</feature>
<comment type="subcellular location">
    <subcellularLocation>
        <location evidence="1">Membrane</location>
        <topology evidence="1">Multi-pass membrane protein</topology>
    </subcellularLocation>
</comment>
<feature type="transmembrane region" description="Helical" evidence="8">
    <location>
        <begin position="46"/>
        <end position="70"/>
    </location>
</feature>
<evidence type="ECO:0000256" key="4">
    <source>
        <dbReference type="ARBA" id="ARBA00022989"/>
    </source>
</evidence>
<evidence type="ECO:0000256" key="8">
    <source>
        <dbReference type="SAM" id="Phobius"/>
    </source>
</evidence>
<dbReference type="Pfam" id="PF00230">
    <property type="entry name" value="MIP"/>
    <property type="match status" value="1"/>
</dbReference>
<feature type="transmembrane region" description="Helical" evidence="8">
    <location>
        <begin position="90"/>
        <end position="108"/>
    </location>
</feature>
<organism evidence="9 10">
    <name type="scientific">Cryptococcus depauperatus CBS 7841</name>
    <dbReference type="NCBI Taxonomy" id="1295531"/>
    <lineage>
        <taxon>Eukaryota</taxon>
        <taxon>Fungi</taxon>
        <taxon>Dikarya</taxon>
        <taxon>Basidiomycota</taxon>
        <taxon>Agaricomycotina</taxon>
        <taxon>Tremellomycetes</taxon>
        <taxon>Tremellales</taxon>
        <taxon>Cryptococcaceae</taxon>
        <taxon>Cryptococcus</taxon>
    </lineage>
</organism>
<comment type="similarity">
    <text evidence="2 6">Belongs to the MIP/aquaporin (TC 1.A.8) family.</text>
</comment>
<protein>
    <recommendedName>
        <fullName evidence="11">Aquaporin rerated protein, other eukaryote</fullName>
    </recommendedName>
</protein>
<feature type="transmembrane region" description="Helical" evidence="8">
    <location>
        <begin position="139"/>
        <end position="157"/>
    </location>
</feature>
<keyword evidence="5 8" id="KW-0472">Membrane</keyword>
<dbReference type="KEGG" id="cdep:91088475"/>
<keyword evidence="10" id="KW-1185">Reference proteome</keyword>
<reference evidence="9" key="1">
    <citation type="submission" date="2016-06" db="EMBL/GenBank/DDBJ databases">
        <authorList>
            <person name="Cuomo C."/>
            <person name="Litvintseva A."/>
            <person name="Heitman J."/>
            <person name="Chen Y."/>
            <person name="Sun S."/>
            <person name="Springer D."/>
            <person name="Dromer F."/>
            <person name="Young S."/>
            <person name="Zeng Q."/>
            <person name="Chapman S."/>
            <person name="Gujja S."/>
            <person name="Saif S."/>
            <person name="Birren B."/>
        </authorList>
    </citation>
    <scope>NUCLEOTIDE SEQUENCE</scope>
    <source>
        <strain evidence="9">CBS 7841</strain>
    </source>
</reference>
<dbReference type="AlphaFoldDB" id="A0AAJ8JV81"/>
<evidence type="ECO:0000256" key="3">
    <source>
        <dbReference type="ARBA" id="ARBA00022692"/>
    </source>
</evidence>
<proteinExistence type="inferred from homology"/>
<accession>A0AAJ8JV81</accession>
<dbReference type="GO" id="GO:0015250">
    <property type="term" value="F:water channel activity"/>
    <property type="evidence" value="ECO:0007669"/>
    <property type="project" value="TreeGrafter"/>
</dbReference>
<dbReference type="InterPro" id="IPR000425">
    <property type="entry name" value="MIP"/>
</dbReference>
<evidence type="ECO:0000256" key="7">
    <source>
        <dbReference type="SAM" id="MobiDB-lite"/>
    </source>
</evidence>
<dbReference type="SUPFAM" id="SSF81338">
    <property type="entry name" value="Aquaporin-like"/>
    <property type="match status" value="1"/>
</dbReference>
<dbReference type="Proteomes" id="UP000094043">
    <property type="component" value="Chromosome 5"/>
</dbReference>
<reference evidence="9" key="3">
    <citation type="submission" date="2024-01" db="EMBL/GenBank/DDBJ databases">
        <authorList>
            <person name="Coelho M.A."/>
            <person name="David-Palma M."/>
            <person name="Shea T."/>
            <person name="Sun S."/>
            <person name="Cuomo C.A."/>
            <person name="Heitman J."/>
        </authorList>
    </citation>
    <scope>NUCLEOTIDE SEQUENCE</scope>
    <source>
        <strain evidence="9">CBS 7841</strain>
    </source>
</reference>
<evidence type="ECO:0000256" key="1">
    <source>
        <dbReference type="ARBA" id="ARBA00004141"/>
    </source>
</evidence>
<feature type="region of interest" description="Disordered" evidence="7">
    <location>
        <begin position="269"/>
        <end position="298"/>
    </location>
</feature>
<feature type="region of interest" description="Disordered" evidence="7">
    <location>
        <begin position="1"/>
        <end position="34"/>
    </location>
</feature>
<dbReference type="GeneID" id="91088475"/>
<evidence type="ECO:0000313" key="9">
    <source>
        <dbReference type="EMBL" id="WVN89049.1"/>
    </source>
</evidence>
<keyword evidence="6" id="KW-0813">Transport</keyword>
<feature type="transmembrane region" description="Helical" evidence="8">
    <location>
        <begin position="115"/>
        <end position="133"/>
    </location>
</feature>
<gene>
    <name evidence="9" type="ORF">L203_104265</name>
</gene>
<evidence type="ECO:0000256" key="6">
    <source>
        <dbReference type="RuleBase" id="RU000477"/>
    </source>
</evidence>
<feature type="transmembrane region" description="Helical" evidence="8">
    <location>
        <begin position="202"/>
        <end position="223"/>
    </location>
</feature>
<dbReference type="InterPro" id="IPR034294">
    <property type="entry name" value="Aquaporin_transptr"/>
</dbReference>
<reference evidence="9" key="2">
    <citation type="journal article" date="2022" name="Elife">
        <title>Obligate sexual reproduction of a homothallic fungus closely related to the Cryptococcus pathogenic species complex.</title>
        <authorList>
            <person name="Passer A.R."/>
            <person name="Clancey S.A."/>
            <person name="Shea T."/>
            <person name="David-Palma M."/>
            <person name="Averette A.F."/>
            <person name="Boekhout T."/>
            <person name="Porcel B.M."/>
            <person name="Nowrousian M."/>
            <person name="Cuomo C.A."/>
            <person name="Sun S."/>
            <person name="Heitman J."/>
            <person name="Coelho M.A."/>
        </authorList>
    </citation>
    <scope>NUCLEOTIDE SEQUENCE</scope>
    <source>
        <strain evidence="9">CBS 7841</strain>
    </source>
</reference>
<evidence type="ECO:0000256" key="2">
    <source>
        <dbReference type="ARBA" id="ARBA00006175"/>
    </source>
</evidence>
<dbReference type="PRINTS" id="PR00783">
    <property type="entry name" value="MINTRINSICP"/>
</dbReference>
<dbReference type="Gene3D" id="1.20.1080.10">
    <property type="entry name" value="Glycerol uptake facilitator protein"/>
    <property type="match status" value="1"/>
</dbReference>
<dbReference type="EMBL" id="CP143788">
    <property type="protein sequence ID" value="WVN89049.1"/>
    <property type="molecule type" value="Genomic_DNA"/>
</dbReference>
<feature type="compositionally biased region" description="Polar residues" evidence="7">
    <location>
        <begin position="1"/>
        <end position="11"/>
    </location>
</feature>
<dbReference type="PANTHER" id="PTHR19139">
    <property type="entry name" value="AQUAPORIN TRANSPORTER"/>
    <property type="match status" value="1"/>
</dbReference>